<evidence type="ECO:0000313" key="9">
    <source>
        <dbReference type="Proteomes" id="UP001138540"/>
    </source>
</evidence>
<dbReference type="InterPro" id="IPR050189">
    <property type="entry name" value="MFS_Efflux_Transporters"/>
</dbReference>
<sequence>MSSDLPTAPGTTRSPRYQILLVALLSLNFGIVFFDRNALNFLMPFVQPELQLTHTQVGALASGLSLTWALAALGIGKLSDMLGSRKRLLILATFAFSLCSFLSGLASSFAMLLGARLLMGAAEGGIMPISHAMIASDVAPERRGIAQGVAQNLGSSLLGSFAAPVLLVLFAETFGWRSAFYLAGIPGIISALLLWWLIDEAAPPPRARPGMMEEKHGTLHVLLRRNILICVALGVLLVSYLVICWAFMPIFLTRMRGFAPETMGWLMGTLGISAAVASFAVAGLSDRIGRRPVMIVMPFVGIILPLAAIYYHGPAWVMALLFFIGWSMNGIFPMFMATVPSESVDPRHAATALGLTMGVAEVLGGVFSPVLAGMAADATDLSAPLWIMLGLAIVSGVVAMFLDETAPSQLRKKAAAAT</sequence>
<feature type="transmembrane region" description="Helical" evidence="6">
    <location>
        <begin position="383"/>
        <end position="402"/>
    </location>
</feature>
<evidence type="ECO:0000256" key="6">
    <source>
        <dbReference type="SAM" id="Phobius"/>
    </source>
</evidence>
<organism evidence="8 9">
    <name type="scientific">Sphingobium lignivorans</name>
    <dbReference type="NCBI Taxonomy" id="2735886"/>
    <lineage>
        <taxon>Bacteria</taxon>
        <taxon>Pseudomonadati</taxon>
        <taxon>Pseudomonadota</taxon>
        <taxon>Alphaproteobacteria</taxon>
        <taxon>Sphingomonadales</taxon>
        <taxon>Sphingomonadaceae</taxon>
        <taxon>Sphingobium</taxon>
    </lineage>
</organism>
<dbReference type="CDD" id="cd17325">
    <property type="entry name" value="MFS_MdtG_SLC18_like"/>
    <property type="match status" value="1"/>
</dbReference>
<keyword evidence="2" id="KW-1003">Cell membrane</keyword>
<evidence type="ECO:0000313" key="8">
    <source>
        <dbReference type="EMBL" id="MBB5985208.1"/>
    </source>
</evidence>
<evidence type="ECO:0000256" key="4">
    <source>
        <dbReference type="ARBA" id="ARBA00022989"/>
    </source>
</evidence>
<keyword evidence="9" id="KW-1185">Reference proteome</keyword>
<reference evidence="8 9" key="1">
    <citation type="submission" date="2020-08" db="EMBL/GenBank/DDBJ databases">
        <title>Exploring microbial biodiversity for novel pathways involved in the catabolism of aromatic compounds derived from lignin.</title>
        <authorList>
            <person name="Elkins J."/>
        </authorList>
    </citation>
    <scope>NUCLEOTIDE SEQUENCE [LARGE SCALE GENOMIC DNA]</scope>
    <source>
        <strain evidence="8 9">B1D3A</strain>
    </source>
</reference>
<dbReference type="InterPro" id="IPR020846">
    <property type="entry name" value="MFS_dom"/>
</dbReference>
<dbReference type="RefSeq" id="WP_184151322.1">
    <property type="nucleotide sequence ID" value="NZ_JACHKA010000001.1"/>
</dbReference>
<protein>
    <submittedName>
        <fullName evidence="8">MFS family arabinose efflux permease</fullName>
    </submittedName>
</protein>
<name>A0ABR6NFC8_9SPHN</name>
<keyword evidence="3 6" id="KW-0812">Transmembrane</keyword>
<dbReference type="PANTHER" id="PTHR43124">
    <property type="entry name" value="PURINE EFFLUX PUMP PBUE"/>
    <property type="match status" value="1"/>
</dbReference>
<feature type="transmembrane region" description="Helical" evidence="6">
    <location>
        <begin position="227"/>
        <end position="252"/>
    </location>
</feature>
<dbReference type="Pfam" id="PF07690">
    <property type="entry name" value="MFS_1"/>
    <property type="match status" value="1"/>
</dbReference>
<feature type="transmembrane region" description="Helical" evidence="6">
    <location>
        <begin position="17"/>
        <end position="34"/>
    </location>
</feature>
<dbReference type="PROSITE" id="PS50850">
    <property type="entry name" value="MFS"/>
    <property type="match status" value="1"/>
</dbReference>
<dbReference type="PANTHER" id="PTHR43124:SF3">
    <property type="entry name" value="CHLORAMPHENICOL EFFLUX PUMP RV0191"/>
    <property type="match status" value="1"/>
</dbReference>
<keyword evidence="5 6" id="KW-0472">Membrane</keyword>
<accession>A0ABR6NFC8</accession>
<gene>
    <name evidence="8" type="ORF">HNP60_001182</name>
</gene>
<proteinExistence type="predicted"/>
<evidence type="ECO:0000256" key="2">
    <source>
        <dbReference type="ARBA" id="ARBA00022475"/>
    </source>
</evidence>
<dbReference type="Proteomes" id="UP001138540">
    <property type="component" value="Unassembled WGS sequence"/>
</dbReference>
<dbReference type="Gene3D" id="1.20.1250.20">
    <property type="entry name" value="MFS general substrate transporter like domains"/>
    <property type="match status" value="2"/>
</dbReference>
<feature type="transmembrane region" description="Helical" evidence="6">
    <location>
        <begin position="317"/>
        <end position="337"/>
    </location>
</feature>
<feature type="transmembrane region" description="Helical" evidence="6">
    <location>
        <begin position="54"/>
        <end position="76"/>
    </location>
</feature>
<comment type="subcellular location">
    <subcellularLocation>
        <location evidence="1">Cell membrane</location>
        <topology evidence="1">Multi-pass membrane protein</topology>
    </subcellularLocation>
</comment>
<feature type="domain" description="Major facilitator superfamily (MFS) profile" evidence="7">
    <location>
        <begin position="21"/>
        <end position="407"/>
    </location>
</feature>
<evidence type="ECO:0000256" key="5">
    <source>
        <dbReference type="ARBA" id="ARBA00023136"/>
    </source>
</evidence>
<feature type="transmembrane region" description="Helical" evidence="6">
    <location>
        <begin position="180"/>
        <end position="198"/>
    </location>
</feature>
<dbReference type="SUPFAM" id="SSF103473">
    <property type="entry name" value="MFS general substrate transporter"/>
    <property type="match status" value="1"/>
</dbReference>
<feature type="transmembrane region" description="Helical" evidence="6">
    <location>
        <begin position="349"/>
        <end position="371"/>
    </location>
</feature>
<feature type="transmembrane region" description="Helical" evidence="6">
    <location>
        <begin position="292"/>
        <end position="311"/>
    </location>
</feature>
<dbReference type="EMBL" id="JACHKA010000001">
    <property type="protein sequence ID" value="MBB5985208.1"/>
    <property type="molecule type" value="Genomic_DNA"/>
</dbReference>
<feature type="transmembrane region" description="Helical" evidence="6">
    <location>
        <begin position="88"/>
        <end position="111"/>
    </location>
</feature>
<evidence type="ECO:0000259" key="7">
    <source>
        <dbReference type="PROSITE" id="PS50850"/>
    </source>
</evidence>
<keyword evidence="4 6" id="KW-1133">Transmembrane helix</keyword>
<evidence type="ECO:0000256" key="3">
    <source>
        <dbReference type="ARBA" id="ARBA00022692"/>
    </source>
</evidence>
<evidence type="ECO:0000256" key="1">
    <source>
        <dbReference type="ARBA" id="ARBA00004651"/>
    </source>
</evidence>
<feature type="transmembrane region" description="Helical" evidence="6">
    <location>
        <begin position="264"/>
        <end position="285"/>
    </location>
</feature>
<comment type="caution">
    <text evidence="8">The sequence shown here is derived from an EMBL/GenBank/DDBJ whole genome shotgun (WGS) entry which is preliminary data.</text>
</comment>
<dbReference type="InterPro" id="IPR011701">
    <property type="entry name" value="MFS"/>
</dbReference>
<dbReference type="InterPro" id="IPR036259">
    <property type="entry name" value="MFS_trans_sf"/>
</dbReference>